<dbReference type="KEGG" id="npi:G7071_05925"/>
<dbReference type="Gene3D" id="2.60.40.10">
    <property type="entry name" value="Immunoglobulins"/>
    <property type="match status" value="1"/>
</dbReference>
<keyword evidence="3" id="KW-1185">Reference proteome</keyword>
<evidence type="ECO:0000256" key="1">
    <source>
        <dbReference type="SAM" id="MobiDB-lite"/>
    </source>
</evidence>
<dbReference type="EMBL" id="CP049866">
    <property type="protein sequence ID" value="QIK75035.1"/>
    <property type="molecule type" value="Genomic_DNA"/>
</dbReference>
<protein>
    <submittedName>
        <fullName evidence="2">Uncharacterized protein</fullName>
    </submittedName>
</protein>
<dbReference type="PANTHER" id="PTHR34677">
    <property type="match status" value="1"/>
</dbReference>
<evidence type="ECO:0000313" key="2">
    <source>
        <dbReference type="EMBL" id="QIK75035.1"/>
    </source>
</evidence>
<dbReference type="InterPro" id="IPR013783">
    <property type="entry name" value="Ig-like_fold"/>
</dbReference>
<proteinExistence type="predicted"/>
<dbReference type="PANTHER" id="PTHR34677:SF3">
    <property type="entry name" value="BACTERIAL IG-LIKE DOMAIN-CONTAINING PROTEIN"/>
    <property type="match status" value="1"/>
</dbReference>
<name>A0A6G7YE06_9ACTN</name>
<reference evidence="2 3" key="1">
    <citation type="submission" date="2020-03" db="EMBL/GenBank/DDBJ databases">
        <title>Nocardioides sp. nov., isolated from fish.</title>
        <authorList>
            <person name="Hyun D.-W."/>
            <person name="Bae J.-W."/>
        </authorList>
    </citation>
    <scope>NUCLEOTIDE SEQUENCE [LARGE SCALE GENOMIC DNA]</scope>
    <source>
        <strain evidence="2 3">HDW12A</strain>
    </source>
</reference>
<dbReference type="GO" id="GO:0005975">
    <property type="term" value="P:carbohydrate metabolic process"/>
    <property type="evidence" value="ECO:0007669"/>
    <property type="project" value="UniProtKB-ARBA"/>
</dbReference>
<feature type="compositionally biased region" description="Pro residues" evidence="1">
    <location>
        <begin position="240"/>
        <end position="272"/>
    </location>
</feature>
<accession>A0A6G7YE06</accession>
<organism evidence="2 3">
    <name type="scientific">Nocardioides piscis</name>
    <dbReference type="NCBI Taxonomy" id="2714938"/>
    <lineage>
        <taxon>Bacteria</taxon>
        <taxon>Bacillati</taxon>
        <taxon>Actinomycetota</taxon>
        <taxon>Actinomycetes</taxon>
        <taxon>Propionibacteriales</taxon>
        <taxon>Nocardioidaceae</taxon>
        <taxon>Nocardioides</taxon>
    </lineage>
</organism>
<evidence type="ECO:0000313" key="3">
    <source>
        <dbReference type="Proteomes" id="UP000502035"/>
    </source>
</evidence>
<dbReference type="RefSeq" id="WP_166316117.1">
    <property type="nucleotide sequence ID" value="NZ_CP049866.1"/>
</dbReference>
<gene>
    <name evidence="2" type="ORF">G7071_05925</name>
</gene>
<dbReference type="AlphaFoldDB" id="A0A6G7YE06"/>
<feature type="compositionally biased region" description="Basic residues" evidence="1">
    <location>
        <begin position="283"/>
        <end position="292"/>
    </location>
</feature>
<sequence length="360" mass="36136">MGASKLGEDSAAPYELAYNTTTRSDGTVSLTAKAYDAAGNVSTSAARSIIIDNTAPVVNVTSGPNGQTFGPASTQTWGFTASDATSGIAAVECGIVAAGAPASYGACSGGSTSHSVSGLAEGDYRFLVRARDAGGLEAATERLFSIDATGPTTTITSGPASGATVAPGPLTWIFAGEDGATWQCRLFAAGTTAPAFGGCSGPGSHTASGLADGGYVFEVRGRDAVGNAGPGVTRAFTVATPPPPPPPPTTTTPTTATPPPPATSAPTPPAASPTPDTVLDSKPRRRVTAKGTRTRVKVTFHATLSGAKFQCKVDGGGWKTCTSAWKPRLKMGRHVLQVRAVTGTSVDATPAKVKVRVVRA</sequence>
<dbReference type="Proteomes" id="UP000502035">
    <property type="component" value="Chromosome"/>
</dbReference>
<feature type="region of interest" description="Disordered" evidence="1">
    <location>
        <begin position="227"/>
        <end position="292"/>
    </location>
</feature>